<sequence length="342" mass="37498">MKALYYVGESTMEMREIAKPVPHGSEYLIQVKSNGICGSDFEGYKGKTGRRTPPMIMGHEFSGVVQEAPFGGKYAVGQKVVVFPKPYCGVCEFCKKGLVNVCPEGICMGVLDVNGSMCEYVAIEEKYLIPFEGISFNEAAFTEPLAVAYRSVHKISDAELKDAKYTIIIGAGTIGLLALAVLKYRGAKNVIVSDATDFRLEVAKQLGADFTINPRNEDFSEAVARITGSTGCDFSIEAVGIAPTAKNSLECLKIGGTAIWIGNAQKMVEVNMQKIVTMELRIKGNYVYDLEGFNESLHLIAQGKINLQPLMTNFYRLEDGVQAFKDLENNRDGKMLKVFLES</sequence>
<dbReference type="InterPro" id="IPR011032">
    <property type="entry name" value="GroES-like_sf"/>
</dbReference>
<dbReference type="EMBL" id="CP003155">
    <property type="protein sequence ID" value="AEV29273.1"/>
    <property type="molecule type" value="Genomic_DNA"/>
</dbReference>
<gene>
    <name evidence="4" type="ordered locus">SpiGrapes_1462</name>
</gene>
<dbReference type="InterPro" id="IPR013154">
    <property type="entry name" value="ADH-like_N"/>
</dbReference>
<accession>G8QV37</accession>
<evidence type="ECO:0000313" key="5">
    <source>
        <dbReference type="Proteomes" id="UP000005632"/>
    </source>
</evidence>
<dbReference type="InterPro" id="IPR013149">
    <property type="entry name" value="ADH-like_C"/>
</dbReference>
<evidence type="ECO:0000256" key="1">
    <source>
        <dbReference type="ARBA" id="ARBA00023002"/>
    </source>
</evidence>
<dbReference type="Gene3D" id="3.40.50.720">
    <property type="entry name" value="NAD(P)-binding Rossmann-like Domain"/>
    <property type="match status" value="1"/>
</dbReference>
<dbReference type="RefSeq" id="WP_014270121.1">
    <property type="nucleotide sequence ID" value="NC_016633.1"/>
</dbReference>
<dbReference type="STRING" id="158190.SpiGrapes_1462"/>
<dbReference type="Gene3D" id="3.90.180.10">
    <property type="entry name" value="Medium-chain alcohol dehydrogenases, catalytic domain"/>
    <property type="match status" value="1"/>
</dbReference>
<dbReference type="PANTHER" id="PTHR43401:SF2">
    <property type="entry name" value="L-THREONINE 3-DEHYDROGENASE"/>
    <property type="match status" value="1"/>
</dbReference>
<dbReference type="Pfam" id="PF00107">
    <property type="entry name" value="ADH_zinc_N"/>
    <property type="match status" value="1"/>
</dbReference>
<dbReference type="InterPro" id="IPR036291">
    <property type="entry name" value="NAD(P)-bd_dom_sf"/>
</dbReference>
<reference evidence="4 5" key="1">
    <citation type="submission" date="2011-11" db="EMBL/GenBank/DDBJ databases">
        <title>Complete sequence of Spirochaeta sp. grapes.</title>
        <authorList>
            <consortium name="US DOE Joint Genome Institute"/>
            <person name="Lucas S."/>
            <person name="Han J."/>
            <person name="Lapidus A."/>
            <person name="Cheng J.-F."/>
            <person name="Goodwin L."/>
            <person name="Pitluck S."/>
            <person name="Peters L."/>
            <person name="Ovchinnikova G."/>
            <person name="Munk A.C."/>
            <person name="Detter J.C."/>
            <person name="Han C."/>
            <person name="Tapia R."/>
            <person name="Land M."/>
            <person name="Hauser L."/>
            <person name="Kyrpides N."/>
            <person name="Ivanova N."/>
            <person name="Pagani I."/>
            <person name="Ritalahtilisa K."/>
            <person name="Loeffler F."/>
            <person name="Woyke T."/>
        </authorList>
    </citation>
    <scope>NUCLEOTIDE SEQUENCE [LARGE SCALE GENOMIC DNA]</scope>
    <source>
        <strain evidence="5">ATCC BAA-1885 / DSM 22778 / Grapes</strain>
    </source>
</reference>
<dbReference type="InterPro" id="IPR050129">
    <property type="entry name" value="Zn_alcohol_dh"/>
</dbReference>
<protein>
    <submittedName>
        <fullName evidence="4">Theronine dehydrogenase-like Zn-dependent dehydrogenase</fullName>
    </submittedName>
</protein>
<keyword evidence="5" id="KW-1185">Reference proteome</keyword>
<dbReference type="Proteomes" id="UP000005632">
    <property type="component" value="Chromosome"/>
</dbReference>
<keyword evidence="1" id="KW-0560">Oxidoreductase</keyword>
<dbReference type="GO" id="GO:0016491">
    <property type="term" value="F:oxidoreductase activity"/>
    <property type="evidence" value="ECO:0007669"/>
    <property type="project" value="UniProtKB-KW"/>
</dbReference>
<evidence type="ECO:0000259" key="2">
    <source>
        <dbReference type="Pfam" id="PF00107"/>
    </source>
</evidence>
<feature type="domain" description="Alcohol dehydrogenase-like C-terminal" evidence="2">
    <location>
        <begin position="174"/>
        <end position="301"/>
    </location>
</feature>
<dbReference type="Pfam" id="PF08240">
    <property type="entry name" value="ADH_N"/>
    <property type="match status" value="1"/>
</dbReference>
<dbReference type="AlphaFoldDB" id="G8QV37"/>
<proteinExistence type="predicted"/>
<name>G8QV37_SPHPG</name>
<dbReference type="KEGG" id="sgp:SpiGrapes_1462"/>
<evidence type="ECO:0000313" key="4">
    <source>
        <dbReference type="EMBL" id="AEV29273.1"/>
    </source>
</evidence>
<dbReference type="OrthoDB" id="9791234at2"/>
<dbReference type="HOGENOM" id="CLU_026673_11_0_12"/>
<dbReference type="PANTHER" id="PTHR43401">
    <property type="entry name" value="L-THREONINE 3-DEHYDROGENASE"/>
    <property type="match status" value="1"/>
</dbReference>
<evidence type="ECO:0000259" key="3">
    <source>
        <dbReference type="Pfam" id="PF08240"/>
    </source>
</evidence>
<feature type="domain" description="Alcohol dehydrogenase-like N-terminal" evidence="3">
    <location>
        <begin position="26"/>
        <end position="131"/>
    </location>
</feature>
<organism evidence="4 5">
    <name type="scientific">Sphaerochaeta pleomorpha (strain ATCC BAA-1885 / DSM 22778 / Grapes)</name>
    <dbReference type="NCBI Taxonomy" id="158190"/>
    <lineage>
        <taxon>Bacteria</taxon>
        <taxon>Pseudomonadati</taxon>
        <taxon>Spirochaetota</taxon>
        <taxon>Spirochaetia</taxon>
        <taxon>Spirochaetales</taxon>
        <taxon>Sphaerochaetaceae</taxon>
        <taxon>Sphaerochaeta</taxon>
    </lineage>
</organism>
<dbReference type="eggNOG" id="COG1063">
    <property type="taxonomic scope" value="Bacteria"/>
</dbReference>
<dbReference type="SUPFAM" id="SSF50129">
    <property type="entry name" value="GroES-like"/>
    <property type="match status" value="1"/>
</dbReference>
<dbReference type="SUPFAM" id="SSF51735">
    <property type="entry name" value="NAD(P)-binding Rossmann-fold domains"/>
    <property type="match status" value="1"/>
</dbReference>